<dbReference type="HOGENOM" id="CLU_035066_5_2_1"/>
<comment type="similarity">
    <text evidence="4 15">Belongs to the CDP-alcohol phosphatidyltransferase class-I family.</text>
</comment>
<dbReference type="EMBL" id="HE612864">
    <property type="protein sequence ID" value="CCE64646.1"/>
    <property type="molecule type" value="Genomic_DNA"/>
</dbReference>
<dbReference type="GO" id="GO:0101026">
    <property type="term" value="P:mitotic nuclear membrane biogenesis"/>
    <property type="evidence" value="ECO:0007669"/>
    <property type="project" value="EnsemblFungi"/>
</dbReference>
<evidence type="ECO:0000256" key="16">
    <source>
        <dbReference type="SAM" id="Phobius"/>
    </source>
</evidence>
<dbReference type="GO" id="GO:0012505">
    <property type="term" value="C:endomembrane system"/>
    <property type="evidence" value="ECO:0007669"/>
    <property type="project" value="UniProtKB-SubCell"/>
</dbReference>
<comment type="catalytic activity">
    <reaction evidence="14">
        <text>CDP-N,N-dimethylethanolamine + a 1,2-diacyl-sn-glycerol = a 1,2-diacyl-sn-glycero-3-phospho-N,N-dimethylethanolamine + CMP + H(+)</text>
        <dbReference type="Rhea" id="RHEA:33775"/>
        <dbReference type="ChEBI" id="CHEBI:15378"/>
        <dbReference type="ChEBI" id="CHEBI:17815"/>
        <dbReference type="ChEBI" id="CHEBI:60377"/>
        <dbReference type="ChEBI" id="CHEBI:64572"/>
        <dbReference type="ChEBI" id="CHEBI:65117"/>
    </reaction>
    <physiologicalReaction direction="left-to-right" evidence="14">
        <dbReference type="Rhea" id="RHEA:33776"/>
    </physiologicalReaction>
</comment>
<evidence type="ECO:0000256" key="5">
    <source>
        <dbReference type="ARBA" id="ARBA00022516"/>
    </source>
</evidence>
<proteinExistence type="inferred from homology"/>
<dbReference type="OrthoDB" id="196717at2759"/>
<keyword evidence="11" id="KW-1208">Phospholipid metabolism</keyword>
<keyword evidence="10" id="KW-0594">Phospholipid biosynthesis</keyword>
<dbReference type="PIRSF" id="PIRSF015665">
    <property type="entry name" value="CHOPT"/>
    <property type="match status" value="1"/>
</dbReference>
<dbReference type="InterPro" id="IPR048254">
    <property type="entry name" value="CDP_ALCOHOL_P_TRANSF_CS"/>
</dbReference>
<dbReference type="PANTHER" id="PTHR10414">
    <property type="entry name" value="ETHANOLAMINEPHOSPHOTRANSFERASE"/>
    <property type="match status" value="1"/>
</dbReference>
<evidence type="ECO:0000256" key="7">
    <source>
        <dbReference type="ARBA" id="ARBA00022692"/>
    </source>
</evidence>
<evidence type="ECO:0000256" key="11">
    <source>
        <dbReference type="ARBA" id="ARBA00023264"/>
    </source>
</evidence>
<organism evidence="17 18">
    <name type="scientific">Tetrapisispora phaffii (strain ATCC 24235 / CBS 4417 / NBRC 1672 / NRRL Y-8282 / UCD 70-5)</name>
    <name type="common">Yeast</name>
    <name type="synonym">Fabospora phaffii</name>
    <dbReference type="NCBI Taxonomy" id="1071381"/>
    <lineage>
        <taxon>Eukaryota</taxon>
        <taxon>Fungi</taxon>
        <taxon>Dikarya</taxon>
        <taxon>Ascomycota</taxon>
        <taxon>Saccharomycotina</taxon>
        <taxon>Saccharomycetes</taxon>
        <taxon>Saccharomycetales</taxon>
        <taxon>Saccharomycetaceae</taxon>
        <taxon>Tetrapisispora</taxon>
    </lineage>
</organism>
<protein>
    <recommendedName>
        <fullName evidence="13">diacylglycerol cholinephosphotransferase</fullName>
        <ecNumber evidence="13">2.7.8.2</ecNumber>
    </recommendedName>
</protein>
<evidence type="ECO:0000313" key="18">
    <source>
        <dbReference type="Proteomes" id="UP000005666"/>
    </source>
</evidence>
<dbReference type="KEGG" id="tpf:TPHA_0I01400"/>
<dbReference type="InterPro" id="IPR014472">
    <property type="entry name" value="CHOPT"/>
</dbReference>
<feature type="transmembrane region" description="Helical" evidence="16">
    <location>
        <begin position="347"/>
        <end position="366"/>
    </location>
</feature>
<comment type="pathway">
    <text evidence="3">Lipid metabolism.</text>
</comment>
<evidence type="ECO:0000256" key="15">
    <source>
        <dbReference type="RuleBase" id="RU003750"/>
    </source>
</evidence>
<keyword evidence="10" id="KW-0443">Lipid metabolism</keyword>
<dbReference type="STRING" id="1071381.G8BXL8"/>
<dbReference type="Gene3D" id="1.20.120.1760">
    <property type="match status" value="1"/>
</dbReference>
<dbReference type="AlphaFoldDB" id="G8BXL8"/>
<evidence type="ECO:0000256" key="9">
    <source>
        <dbReference type="ARBA" id="ARBA00023136"/>
    </source>
</evidence>
<evidence type="ECO:0000313" key="17">
    <source>
        <dbReference type="EMBL" id="CCE64646.1"/>
    </source>
</evidence>
<gene>
    <name evidence="17" type="primary">TPHA0I01400</name>
    <name evidence="17" type="ordered locus">TPHA_0I01400</name>
</gene>
<evidence type="ECO:0000256" key="3">
    <source>
        <dbReference type="ARBA" id="ARBA00005189"/>
    </source>
</evidence>
<dbReference type="RefSeq" id="XP_003687080.1">
    <property type="nucleotide sequence ID" value="XM_003687032.1"/>
</dbReference>
<evidence type="ECO:0000256" key="12">
    <source>
        <dbReference type="ARBA" id="ARBA00037890"/>
    </source>
</evidence>
<comment type="cofactor">
    <cofactor evidence="1">
        <name>Mg(2+)</name>
        <dbReference type="ChEBI" id="CHEBI:18420"/>
    </cofactor>
</comment>
<feature type="transmembrane region" description="Helical" evidence="16">
    <location>
        <begin position="179"/>
        <end position="199"/>
    </location>
</feature>
<dbReference type="InterPro" id="IPR043130">
    <property type="entry name" value="CDP-OH_PTrfase_TM_dom"/>
</dbReference>
<dbReference type="EC" id="2.7.8.2" evidence="13"/>
<dbReference type="Proteomes" id="UP000005666">
    <property type="component" value="Chromosome 9"/>
</dbReference>
<evidence type="ECO:0000256" key="14">
    <source>
        <dbReference type="ARBA" id="ARBA00051857"/>
    </source>
</evidence>
<dbReference type="eggNOG" id="KOG2877">
    <property type="taxonomic scope" value="Eukaryota"/>
</dbReference>
<name>G8BXL8_TETPH</name>
<keyword evidence="8 16" id="KW-1133">Transmembrane helix</keyword>
<feature type="transmembrane region" description="Helical" evidence="16">
    <location>
        <begin position="45"/>
        <end position="69"/>
    </location>
</feature>
<dbReference type="PROSITE" id="PS00379">
    <property type="entry name" value="CDP_ALCOHOL_P_TRANSF"/>
    <property type="match status" value="1"/>
</dbReference>
<evidence type="ECO:0000256" key="1">
    <source>
        <dbReference type="ARBA" id="ARBA00001946"/>
    </source>
</evidence>
<dbReference type="GO" id="GO:0004142">
    <property type="term" value="F:diacylglycerol cholinephosphotransferase activity"/>
    <property type="evidence" value="ECO:0007669"/>
    <property type="project" value="UniProtKB-EC"/>
</dbReference>
<comment type="pathway">
    <text evidence="12">Phospholipid metabolism; phosphatidylcholine biosynthesis; phosphatidylcholine from phosphocholine: step 2/2.</text>
</comment>
<evidence type="ECO:0000256" key="2">
    <source>
        <dbReference type="ARBA" id="ARBA00004127"/>
    </source>
</evidence>
<dbReference type="GeneID" id="11534515"/>
<accession>G8BXL8</accession>
<dbReference type="Pfam" id="PF01066">
    <property type="entry name" value="CDP-OH_P_transf"/>
    <property type="match status" value="1"/>
</dbReference>
<evidence type="ECO:0000256" key="10">
    <source>
        <dbReference type="ARBA" id="ARBA00023209"/>
    </source>
</evidence>
<evidence type="ECO:0000256" key="4">
    <source>
        <dbReference type="ARBA" id="ARBA00010441"/>
    </source>
</evidence>
<dbReference type="InterPro" id="IPR000462">
    <property type="entry name" value="CDP-OH_P_trans"/>
</dbReference>
<sequence>MGFFVPSKSIENLSQYKYQSEDRSLITKHILKPFWLKFSNVFPLWMAPNVVTLLGFSFIAINVLTALYFDPTLTQGSPRWAYLTYAIGVFMYQTFDACDGIHARRTGQSGPLGELFDHCIDSLNTTLSLIPYASTTRMGFSYMFLLAQFSLLCNFYLSTWEEYHTHKLFLSEFSGPVEGILSVVISFILCAIFGDEAIFQKVLFELKLSGSVFPITTLYGAYVFSTIALMFNVYSARNNVVEYYKGNTENEKTIEKNIRTATIGLSPFFTYFGSIFALTVVEPRFISLPFILTIGLTVAFVVGRIIVNHLTKQKFPLVNVPMLIPSVQSVLYVIFIHIFNYNDVDTIYNLVWLSFGVSLGIHGMFINEIIYEFTTYLDVYALSIKHPKQV</sequence>
<keyword evidence="5" id="KW-0444">Lipid biosynthesis</keyword>
<evidence type="ECO:0000256" key="13">
    <source>
        <dbReference type="ARBA" id="ARBA00038987"/>
    </source>
</evidence>
<dbReference type="FunFam" id="1.20.120.1760:FF:000012">
    <property type="entry name" value="sn-1,2-diacylglycerol cholinephosphotransferase"/>
    <property type="match status" value="1"/>
</dbReference>
<keyword evidence="6 15" id="KW-0808">Transferase</keyword>
<keyword evidence="9 16" id="KW-0472">Membrane</keyword>
<comment type="subcellular location">
    <subcellularLocation>
        <location evidence="2">Endomembrane system</location>
        <topology evidence="2">Multi-pass membrane protein</topology>
    </subcellularLocation>
</comment>
<feature type="transmembrane region" description="Helical" evidence="16">
    <location>
        <begin position="286"/>
        <end position="307"/>
    </location>
</feature>
<feature type="transmembrane region" description="Helical" evidence="16">
    <location>
        <begin position="211"/>
        <end position="234"/>
    </location>
</feature>
<evidence type="ECO:0000256" key="6">
    <source>
        <dbReference type="ARBA" id="ARBA00022679"/>
    </source>
</evidence>
<keyword evidence="18" id="KW-1185">Reference proteome</keyword>
<dbReference type="PANTHER" id="PTHR10414:SF37">
    <property type="entry name" value="BB IN A BOXCAR, ISOFORM C"/>
    <property type="match status" value="1"/>
</dbReference>
<dbReference type="OMA" id="FITRQIC"/>
<evidence type="ECO:0000256" key="8">
    <source>
        <dbReference type="ARBA" id="ARBA00022989"/>
    </source>
</evidence>
<feature type="transmembrane region" description="Helical" evidence="16">
    <location>
        <begin position="319"/>
        <end position="341"/>
    </location>
</feature>
<dbReference type="GO" id="GO:0016020">
    <property type="term" value="C:membrane"/>
    <property type="evidence" value="ECO:0007669"/>
    <property type="project" value="InterPro"/>
</dbReference>
<feature type="transmembrane region" description="Helical" evidence="16">
    <location>
        <begin position="140"/>
        <end position="159"/>
    </location>
</feature>
<keyword evidence="7 16" id="KW-0812">Transmembrane</keyword>
<reference evidence="17 18" key="1">
    <citation type="journal article" date="2011" name="Proc. Natl. Acad. Sci. U.S.A.">
        <title>Evolutionary erosion of yeast sex chromosomes by mating-type switching accidents.</title>
        <authorList>
            <person name="Gordon J.L."/>
            <person name="Armisen D."/>
            <person name="Proux-Wera E."/>
            <person name="Oheigeartaigh S.S."/>
            <person name="Byrne K.P."/>
            <person name="Wolfe K.H."/>
        </authorList>
    </citation>
    <scope>NUCLEOTIDE SEQUENCE [LARGE SCALE GENOMIC DNA]</scope>
    <source>
        <strain evidence="18">ATCC 24235 / CBS 4417 / NBRC 1672 / NRRL Y-8282 / UCD 70-5</strain>
    </source>
</reference>
<dbReference type="GO" id="GO:0006654">
    <property type="term" value="P:phosphatidic acid biosynthetic process"/>
    <property type="evidence" value="ECO:0007669"/>
    <property type="project" value="EnsemblFungi"/>
</dbReference>